<keyword evidence="3" id="KW-1185">Reference proteome</keyword>
<dbReference type="EMBL" id="QNRR01000003">
    <property type="protein sequence ID" value="RBP45107.1"/>
    <property type="molecule type" value="Genomic_DNA"/>
</dbReference>
<evidence type="ECO:0008006" key="4">
    <source>
        <dbReference type="Google" id="ProtNLM"/>
    </source>
</evidence>
<evidence type="ECO:0000313" key="2">
    <source>
        <dbReference type="EMBL" id="RBP45107.1"/>
    </source>
</evidence>
<dbReference type="Proteomes" id="UP000253426">
    <property type="component" value="Unassembled WGS sequence"/>
</dbReference>
<feature type="signal peptide" evidence="1">
    <location>
        <begin position="1"/>
        <end position="23"/>
    </location>
</feature>
<dbReference type="SUPFAM" id="SSF51445">
    <property type="entry name" value="(Trans)glycosidases"/>
    <property type="match status" value="1"/>
</dbReference>
<reference evidence="2 3" key="1">
    <citation type="submission" date="2018-06" db="EMBL/GenBank/DDBJ databases">
        <title>Genomic Encyclopedia of Type Strains, Phase IV (KMG-IV): sequencing the most valuable type-strain genomes for metagenomic binning, comparative biology and taxonomic classification.</title>
        <authorList>
            <person name="Goeker M."/>
        </authorList>
    </citation>
    <scope>NUCLEOTIDE SEQUENCE [LARGE SCALE GENOMIC DNA]</scope>
    <source>
        <strain evidence="2 3">DSM 25532</strain>
    </source>
</reference>
<accession>A0A366HNP0</accession>
<name>A0A366HNP0_9BACT</name>
<feature type="chain" id="PRO_5016578435" description="Cellulase (Glycosyl hydrolase family 5)" evidence="1">
    <location>
        <begin position="24"/>
        <end position="369"/>
    </location>
</feature>
<organism evidence="2 3">
    <name type="scientific">Roseimicrobium gellanilyticum</name>
    <dbReference type="NCBI Taxonomy" id="748857"/>
    <lineage>
        <taxon>Bacteria</taxon>
        <taxon>Pseudomonadati</taxon>
        <taxon>Verrucomicrobiota</taxon>
        <taxon>Verrucomicrobiia</taxon>
        <taxon>Verrucomicrobiales</taxon>
        <taxon>Verrucomicrobiaceae</taxon>
        <taxon>Roseimicrobium</taxon>
    </lineage>
</organism>
<evidence type="ECO:0000313" key="3">
    <source>
        <dbReference type="Proteomes" id="UP000253426"/>
    </source>
</evidence>
<comment type="caution">
    <text evidence="2">The sequence shown here is derived from an EMBL/GenBank/DDBJ whole genome shotgun (WGS) entry which is preliminary data.</text>
</comment>
<sequence>MNSPASRFARLTAALMLTCNAWSQTPPQTTVTIQGEDFHINGKPTYEGQTWKGHRIEGLLMNSRMVQGTFDDLNPETVSMWAYPDTGKWDAERNVREFIAAMPEWRAHGMLSFTLNLQGGSPQGYSSKQPWHNSAFESDGSLRPDFMTRTERILRRADELGMVVILGYYYFGQDERLKDEDAVKQGVDNATQWVLEKGFLNVLIEVNNECNVNKYDHDILKADRVHELIERVKTHTKDGRRLLVGTSYGGGTVPKPNVVRVSDFLLMHGNGVKKPERIAEMVRLARKVEGWRPMPILFNEDDHFDFEKPANNFVSAVSEHASWGYFDFRTNAKSKDISKGYQSVPVDWGISSERKQGFFNLMKEMTGGK</sequence>
<gene>
    <name evidence="2" type="ORF">DES53_103103</name>
</gene>
<evidence type="ECO:0000256" key="1">
    <source>
        <dbReference type="SAM" id="SignalP"/>
    </source>
</evidence>
<dbReference type="AlphaFoldDB" id="A0A366HNP0"/>
<proteinExistence type="predicted"/>
<protein>
    <recommendedName>
        <fullName evidence="4">Cellulase (Glycosyl hydrolase family 5)</fullName>
    </recommendedName>
</protein>
<dbReference type="InterPro" id="IPR017853">
    <property type="entry name" value="GH"/>
</dbReference>
<keyword evidence="1" id="KW-0732">Signal</keyword>